<comment type="caution">
    <text evidence="2">The sequence shown here is derived from an EMBL/GenBank/DDBJ whole genome shotgun (WGS) entry which is preliminary data.</text>
</comment>
<feature type="compositionally biased region" description="Low complexity" evidence="1">
    <location>
        <begin position="60"/>
        <end position="98"/>
    </location>
</feature>
<organism evidence="2 3">
    <name type="scientific">Paraburkholderia tropica</name>
    <dbReference type="NCBI Taxonomy" id="92647"/>
    <lineage>
        <taxon>Bacteria</taxon>
        <taxon>Pseudomonadati</taxon>
        <taxon>Pseudomonadota</taxon>
        <taxon>Betaproteobacteria</taxon>
        <taxon>Burkholderiales</taxon>
        <taxon>Burkholderiaceae</taxon>
        <taxon>Paraburkholderia</taxon>
    </lineage>
</organism>
<dbReference type="Proteomes" id="UP000247515">
    <property type="component" value="Unassembled WGS sequence"/>
</dbReference>
<gene>
    <name evidence="2" type="ORF">C7400_106250</name>
</gene>
<dbReference type="EMBL" id="QJJV01000006">
    <property type="protein sequence ID" value="PXX17533.1"/>
    <property type="molecule type" value="Genomic_DNA"/>
</dbReference>
<dbReference type="RefSeq" id="WP_110327297.1">
    <property type="nucleotide sequence ID" value="NZ_JAGIXD010000003.1"/>
</dbReference>
<feature type="region of interest" description="Disordered" evidence="1">
    <location>
        <begin position="1"/>
        <end position="21"/>
    </location>
</feature>
<feature type="region of interest" description="Disordered" evidence="1">
    <location>
        <begin position="39"/>
        <end position="104"/>
    </location>
</feature>
<feature type="compositionally biased region" description="Low complexity" evidence="1">
    <location>
        <begin position="39"/>
        <end position="52"/>
    </location>
</feature>
<name>A0ABX5MUH7_9BURK</name>
<reference evidence="2 3" key="1">
    <citation type="submission" date="2018-05" db="EMBL/GenBank/DDBJ databases">
        <title>Genomic Encyclopedia of Type Strains, Phase IV (KMG-V): Genome sequencing to study the core and pangenomes of soil and plant-associated prokaryotes.</title>
        <authorList>
            <person name="Whitman W."/>
        </authorList>
    </citation>
    <scope>NUCLEOTIDE SEQUENCE [LARGE SCALE GENOMIC DNA]</scope>
    <source>
        <strain evidence="2 3">SIr-6563</strain>
    </source>
</reference>
<accession>A0ABX5MUH7</accession>
<protein>
    <submittedName>
        <fullName evidence="2">Uncharacterized protein</fullName>
    </submittedName>
</protein>
<sequence length="196" mass="20433">MNDFTVGTTVPQSTGQSTDSLINSQLQTTQQLEQEIEQLLMEITQEENSGSDSGSGSGTNTGTNTGTTTPTTQTTPTTDNLTQMGSAAQQQGAQTGMQNFQKSDPTDFNAFMSALQSGDGNKATHILADAVRSGKLDQSDAAAIGSDLQQTANENGGGKINGSARDDLANALGQDVLAKGETRDQYAMQQMMGLKA</sequence>
<keyword evidence="3" id="KW-1185">Reference proteome</keyword>
<evidence type="ECO:0000313" key="2">
    <source>
        <dbReference type="EMBL" id="PXX17533.1"/>
    </source>
</evidence>
<evidence type="ECO:0000256" key="1">
    <source>
        <dbReference type="SAM" id="MobiDB-lite"/>
    </source>
</evidence>
<evidence type="ECO:0000313" key="3">
    <source>
        <dbReference type="Proteomes" id="UP000247515"/>
    </source>
</evidence>
<proteinExistence type="predicted"/>